<sequence>MMSDAAIARTIEHEVRAGDGRIVHVYEAGDPHGKLVLVHHGTPAAGMFAKEWVRDAQARGIRLVTYDRPGYARSDRLRGRSVADAAADAAAITEALGVGRFRTWGASGGGPHALSCAALLPDRVVAAALAGEAVLEEYLRRDAASLLAAGRDGVVESLLSLPPGELTRRSGGRRWSCRTV</sequence>
<keyword evidence="3" id="KW-1185">Reference proteome</keyword>
<protein>
    <recommendedName>
        <fullName evidence="1">AB hydrolase-1 domain-containing protein</fullName>
    </recommendedName>
</protein>
<dbReference type="Proteomes" id="UP000653076">
    <property type="component" value="Unassembled WGS sequence"/>
</dbReference>
<dbReference type="Gene3D" id="3.40.50.1820">
    <property type="entry name" value="alpha/beta hydrolase"/>
    <property type="match status" value="1"/>
</dbReference>
<gene>
    <name evidence="2" type="ORF">Vqi01_54870</name>
</gene>
<feature type="domain" description="AB hydrolase-1" evidence="1">
    <location>
        <begin position="35"/>
        <end position="156"/>
    </location>
</feature>
<comment type="caution">
    <text evidence="2">The sequence shown here is derived from an EMBL/GenBank/DDBJ whole genome shotgun (WGS) entry which is preliminary data.</text>
</comment>
<dbReference type="PANTHER" id="PTHR45763">
    <property type="entry name" value="HYDROLASE, ALPHA/BETA FOLD FAMILY PROTEIN, EXPRESSED-RELATED"/>
    <property type="match status" value="1"/>
</dbReference>
<dbReference type="EMBL" id="BOPC01000106">
    <property type="protein sequence ID" value="GIJ30325.1"/>
    <property type="molecule type" value="Genomic_DNA"/>
</dbReference>
<organism evidence="2 3">
    <name type="scientific">Micromonospora qiuiae</name>
    <dbReference type="NCBI Taxonomy" id="502268"/>
    <lineage>
        <taxon>Bacteria</taxon>
        <taxon>Bacillati</taxon>
        <taxon>Actinomycetota</taxon>
        <taxon>Actinomycetes</taxon>
        <taxon>Micromonosporales</taxon>
        <taxon>Micromonosporaceae</taxon>
        <taxon>Micromonospora</taxon>
    </lineage>
</organism>
<dbReference type="SUPFAM" id="SSF53474">
    <property type="entry name" value="alpha/beta-Hydrolases"/>
    <property type="match status" value="1"/>
</dbReference>
<dbReference type="PANTHER" id="PTHR45763:SF46">
    <property type="entry name" value="AB HYDROLASE-1 DOMAIN-CONTAINING PROTEIN"/>
    <property type="match status" value="1"/>
</dbReference>
<reference evidence="2 3" key="1">
    <citation type="submission" date="2021-01" db="EMBL/GenBank/DDBJ databases">
        <title>Whole genome shotgun sequence of Verrucosispora qiuiae NBRC 106684.</title>
        <authorList>
            <person name="Komaki H."/>
            <person name="Tamura T."/>
        </authorList>
    </citation>
    <scope>NUCLEOTIDE SEQUENCE [LARGE SCALE GENOMIC DNA]</scope>
    <source>
        <strain evidence="2 3">NBRC 106684</strain>
    </source>
</reference>
<dbReference type="InterPro" id="IPR000073">
    <property type="entry name" value="AB_hydrolase_1"/>
</dbReference>
<accession>A0ABQ4JI90</accession>
<proteinExistence type="predicted"/>
<name>A0ABQ4JI90_9ACTN</name>
<evidence type="ECO:0000259" key="1">
    <source>
        <dbReference type="Pfam" id="PF00561"/>
    </source>
</evidence>
<evidence type="ECO:0000313" key="3">
    <source>
        <dbReference type="Proteomes" id="UP000653076"/>
    </source>
</evidence>
<evidence type="ECO:0000313" key="2">
    <source>
        <dbReference type="EMBL" id="GIJ30325.1"/>
    </source>
</evidence>
<dbReference type="Pfam" id="PF00561">
    <property type="entry name" value="Abhydrolase_1"/>
    <property type="match status" value="1"/>
</dbReference>
<dbReference type="InterPro" id="IPR029058">
    <property type="entry name" value="AB_hydrolase_fold"/>
</dbReference>